<dbReference type="InterPro" id="IPR005486">
    <property type="entry name" value="Glucokinase_regulatory_CS"/>
</dbReference>
<dbReference type="InterPro" id="IPR046348">
    <property type="entry name" value="SIS_dom_sf"/>
</dbReference>
<evidence type="ECO:0000313" key="5">
    <source>
        <dbReference type="RefSeq" id="XP_013406773.1"/>
    </source>
</evidence>
<organism evidence="3 6">
    <name type="scientific">Lingula anatina</name>
    <name type="common">Brachiopod</name>
    <name type="synonym">Lingula unguis</name>
    <dbReference type="NCBI Taxonomy" id="7574"/>
    <lineage>
        <taxon>Eukaryota</taxon>
        <taxon>Metazoa</taxon>
        <taxon>Spiralia</taxon>
        <taxon>Lophotrochozoa</taxon>
        <taxon>Brachiopoda</taxon>
        <taxon>Linguliformea</taxon>
        <taxon>Lingulata</taxon>
        <taxon>Lingulida</taxon>
        <taxon>Linguloidea</taxon>
        <taxon>Lingulidae</taxon>
        <taxon>Lingula</taxon>
    </lineage>
</organism>
<feature type="domain" description="SIS" evidence="2">
    <location>
        <begin position="72"/>
        <end position="265"/>
    </location>
</feature>
<evidence type="ECO:0000313" key="3">
    <source>
        <dbReference type="Proteomes" id="UP000085678"/>
    </source>
</evidence>
<dbReference type="Gene3D" id="3.40.50.10490">
    <property type="entry name" value="Glucose-6-phosphate isomerase like protein, domain 1"/>
    <property type="match status" value="1"/>
</dbReference>
<dbReference type="OMA" id="VDTYGCR"/>
<dbReference type="Pfam" id="PF22198">
    <property type="entry name" value="GKRP_SIS_2"/>
    <property type="match status" value="1"/>
</dbReference>
<dbReference type="SUPFAM" id="SSF53697">
    <property type="entry name" value="SIS domain"/>
    <property type="match status" value="3"/>
</dbReference>
<dbReference type="RefSeq" id="XP_023933507.1">
    <property type="nucleotide sequence ID" value="XM_024077739.1"/>
</dbReference>
<evidence type="ECO:0000313" key="6">
    <source>
        <dbReference type="RefSeq" id="XP_013406774.1"/>
    </source>
</evidence>
<dbReference type="InterPro" id="IPR054017">
    <property type="entry name" value="GKRP_SIS_2"/>
</dbReference>
<dbReference type="RefSeq" id="XP_013406772.1">
    <property type="nucleotide sequence ID" value="XM_013551318.2"/>
</dbReference>
<dbReference type="OrthoDB" id="311172at2759"/>
<dbReference type="KEGG" id="lak:106171156"/>
<dbReference type="GO" id="GO:0005654">
    <property type="term" value="C:nucleoplasm"/>
    <property type="evidence" value="ECO:0007669"/>
    <property type="project" value="TreeGrafter"/>
</dbReference>
<dbReference type="PANTHER" id="PTHR10088">
    <property type="entry name" value="GLUCOKINASE REGULATORY PROTEIN"/>
    <property type="match status" value="1"/>
</dbReference>
<feature type="domain" description="SIS" evidence="2">
    <location>
        <begin position="299"/>
        <end position="485"/>
    </location>
</feature>
<gene>
    <name evidence="4 5 6 7" type="primary">LOC106171156</name>
</gene>
<proteinExistence type="predicted"/>
<evidence type="ECO:0000259" key="2">
    <source>
        <dbReference type="PROSITE" id="PS51464"/>
    </source>
</evidence>
<dbReference type="GO" id="GO:0005829">
    <property type="term" value="C:cytosol"/>
    <property type="evidence" value="ECO:0007669"/>
    <property type="project" value="TreeGrafter"/>
</dbReference>
<dbReference type="Gene3D" id="1.10.8.1080">
    <property type="match status" value="1"/>
</dbReference>
<dbReference type="GO" id="GO:0009750">
    <property type="term" value="P:response to fructose"/>
    <property type="evidence" value="ECO:0007669"/>
    <property type="project" value="TreeGrafter"/>
</dbReference>
<dbReference type="Pfam" id="PF20741">
    <property type="entry name" value="GKRP-like_C"/>
    <property type="match status" value="1"/>
</dbReference>
<dbReference type="STRING" id="7574.A0A1S3JA66"/>
<evidence type="ECO:0000256" key="1">
    <source>
        <dbReference type="ARBA" id="ARBA00023277"/>
    </source>
</evidence>
<evidence type="ECO:0000313" key="7">
    <source>
        <dbReference type="RefSeq" id="XP_023933507.1"/>
    </source>
</evidence>
<dbReference type="PROSITE" id="PS51464">
    <property type="entry name" value="SIS"/>
    <property type="match status" value="2"/>
</dbReference>
<dbReference type="Proteomes" id="UP000085678">
    <property type="component" value="Unplaced"/>
</dbReference>
<dbReference type="RefSeq" id="XP_013406773.1">
    <property type="nucleotide sequence ID" value="XM_013551319.2"/>
</dbReference>
<dbReference type="GO" id="GO:1901135">
    <property type="term" value="P:carbohydrate derivative metabolic process"/>
    <property type="evidence" value="ECO:0007669"/>
    <property type="project" value="InterPro"/>
</dbReference>
<protein>
    <submittedName>
        <fullName evidence="4 5">Glucokinase regulatory protein</fullName>
    </submittedName>
</protein>
<dbReference type="GO" id="GO:0070095">
    <property type="term" value="F:fructose-6-phosphate binding"/>
    <property type="evidence" value="ECO:0007669"/>
    <property type="project" value="TreeGrafter"/>
</dbReference>
<dbReference type="GO" id="GO:0019899">
    <property type="term" value="F:enzyme binding"/>
    <property type="evidence" value="ECO:0007669"/>
    <property type="project" value="TreeGrafter"/>
</dbReference>
<dbReference type="PROSITE" id="PS01272">
    <property type="entry name" value="GCKR"/>
    <property type="match status" value="1"/>
</dbReference>
<dbReference type="GO" id="GO:0042593">
    <property type="term" value="P:glucose homeostasis"/>
    <property type="evidence" value="ECO:0007669"/>
    <property type="project" value="TreeGrafter"/>
</dbReference>
<dbReference type="Gene3D" id="3.40.50.12620">
    <property type="match status" value="1"/>
</dbReference>
<dbReference type="RefSeq" id="XP_013406774.1">
    <property type="nucleotide sequence ID" value="XM_013551320.2"/>
</dbReference>
<sequence>MSSLPVTERSNPLTANIDISLPEDIVSLLQHCDREIFHGWDNQTEGQKDLDQLKGLLDGRTIRLVEKIAGEVANLLRKPSDNLIVLSGCGTSGRLAFLTARTFNKWLRELDMPECFRYVIAGGDKALFTSQEAPEDDPVLGAKKLQEVCAGKKKVLYIGITCGLSASFVAGQLDFCMDNLDTYIPVLMGFNPVDLAKNLPIENWSKTILEVCKRLENLQKTKNCCIINPIIGPEPITGSSRMKGGTATKILLDVMFAQGFSLFKEKQLRNTEQFLETYLTVNEAIGHCRQYIGAVINLAGQCLRKHGHIYYIGADSLGILAMIDASECPPTFGTSLDGVRGFLIGGFDELRNQEGNISVLGRHFSIAVDDFQSTILPNLQNSDIVIFINHGSAMNTSLLPLLATVQNGPAESAVIHIMNSEQSGQEKMKEVPKTTNKITVQLPWIQIQELFGPEHLDLSFKLFAEIATKWVCNAVTTGAHIMQGKVYQNYMVDLRVSNNKLFHRAVRIVETFSGCNKEDAQEYLLKSIYGTDVLTGQQTTANVSQHILQATSQEKVVPTALVCAILKCSLLEAQKHLAEEPVIRSAITSCLEKKNVE</sequence>
<dbReference type="GO" id="GO:0004857">
    <property type="term" value="F:enzyme inhibitor activity"/>
    <property type="evidence" value="ECO:0007669"/>
    <property type="project" value="TreeGrafter"/>
</dbReference>
<dbReference type="PANTHER" id="PTHR10088:SF4">
    <property type="entry name" value="GLUCOKINASE REGULATORY PROTEIN"/>
    <property type="match status" value="1"/>
</dbReference>
<dbReference type="GO" id="GO:0030246">
    <property type="term" value="F:carbohydrate binding"/>
    <property type="evidence" value="ECO:0007669"/>
    <property type="project" value="TreeGrafter"/>
</dbReference>
<dbReference type="AlphaFoldDB" id="A0A1S3JA66"/>
<accession>A0A1S3JA66</accession>
<dbReference type="Pfam" id="PF22645">
    <property type="entry name" value="GKRP_SIS_N"/>
    <property type="match status" value="1"/>
</dbReference>
<dbReference type="InterPro" id="IPR001347">
    <property type="entry name" value="SIS_dom"/>
</dbReference>
<keyword evidence="1" id="KW-0119">Carbohydrate metabolism</keyword>
<dbReference type="GeneID" id="106171156"/>
<evidence type="ECO:0000313" key="4">
    <source>
        <dbReference type="RefSeq" id="XP_013406772.1"/>
    </source>
</evidence>
<keyword evidence="3" id="KW-1185">Reference proteome</keyword>
<dbReference type="InterPro" id="IPR040190">
    <property type="entry name" value="MURQ/GCKR"/>
</dbReference>
<name>A0A1S3JA66_LINAN</name>
<reference evidence="4 5" key="1">
    <citation type="submission" date="2025-04" db="UniProtKB">
        <authorList>
            <consortium name="RefSeq"/>
        </authorList>
    </citation>
    <scope>IDENTIFICATION</scope>
    <source>
        <tissue evidence="4 5">Gonads</tissue>
    </source>
</reference>